<evidence type="ECO:0000256" key="1">
    <source>
        <dbReference type="ARBA" id="ARBA00023015"/>
    </source>
</evidence>
<organism evidence="5 6">
    <name type="scientific">Liquorilactobacillus ghanensis DSM 18630</name>
    <dbReference type="NCBI Taxonomy" id="1423750"/>
    <lineage>
        <taxon>Bacteria</taxon>
        <taxon>Bacillati</taxon>
        <taxon>Bacillota</taxon>
        <taxon>Bacilli</taxon>
        <taxon>Lactobacillales</taxon>
        <taxon>Lactobacillaceae</taxon>
        <taxon>Liquorilactobacillus</taxon>
    </lineage>
</organism>
<proteinExistence type="predicted"/>
<evidence type="ECO:0000313" key="6">
    <source>
        <dbReference type="Proteomes" id="UP000051451"/>
    </source>
</evidence>
<dbReference type="AlphaFoldDB" id="A0A0R1VLA2"/>
<dbReference type="PATRIC" id="fig|1423750.3.peg.547"/>
<dbReference type="GeneID" id="98318573"/>
<protein>
    <recommendedName>
        <fullName evidence="4">HTH marR-type domain-containing protein</fullName>
    </recommendedName>
</protein>
<evidence type="ECO:0000256" key="2">
    <source>
        <dbReference type="ARBA" id="ARBA00023125"/>
    </source>
</evidence>
<keyword evidence="3" id="KW-0804">Transcription</keyword>
<dbReference type="InterPro" id="IPR036388">
    <property type="entry name" value="WH-like_DNA-bd_sf"/>
</dbReference>
<evidence type="ECO:0000259" key="4">
    <source>
        <dbReference type="PROSITE" id="PS50995"/>
    </source>
</evidence>
<dbReference type="GO" id="GO:0003700">
    <property type="term" value="F:DNA-binding transcription factor activity"/>
    <property type="evidence" value="ECO:0007669"/>
    <property type="project" value="InterPro"/>
</dbReference>
<dbReference type="GO" id="GO:0003677">
    <property type="term" value="F:DNA binding"/>
    <property type="evidence" value="ECO:0007669"/>
    <property type="project" value="UniProtKB-KW"/>
</dbReference>
<keyword evidence="2" id="KW-0238">DNA-binding</keyword>
<evidence type="ECO:0000256" key="3">
    <source>
        <dbReference type="ARBA" id="ARBA00023163"/>
    </source>
</evidence>
<dbReference type="EMBL" id="AZGB01000015">
    <property type="protein sequence ID" value="KRM06391.1"/>
    <property type="molecule type" value="Genomic_DNA"/>
</dbReference>
<dbReference type="SUPFAM" id="SSF46785">
    <property type="entry name" value="Winged helix' DNA-binding domain"/>
    <property type="match status" value="1"/>
</dbReference>
<dbReference type="PANTHER" id="PTHR42756:SF1">
    <property type="entry name" value="TRANSCRIPTIONAL REPRESSOR OF EMRAB OPERON"/>
    <property type="match status" value="1"/>
</dbReference>
<evidence type="ECO:0000313" key="5">
    <source>
        <dbReference type="EMBL" id="KRM06391.1"/>
    </source>
</evidence>
<dbReference type="STRING" id="1423750.FC89_GL000531"/>
<dbReference type="PANTHER" id="PTHR42756">
    <property type="entry name" value="TRANSCRIPTIONAL REGULATOR, MARR"/>
    <property type="match status" value="1"/>
</dbReference>
<sequence length="155" mass="17917">MMTLSTNQELIQSFKDLVILYNQLEQTTLKFGTDTELHPAEIDTIDVIGKYPFSNLTSLANYQGVTRGTASKMIQRLEKKQMVIKQKAQNSDKELQITLTEKGKIARQKHQEYVFEIDKKIKSLYDPLPDEFLAQLLISVKQTKTLLKNIIQQRQ</sequence>
<accession>A0A0R1VLA2</accession>
<dbReference type="OrthoDB" id="2327675at2"/>
<keyword evidence="6" id="KW-1185">Reference proteome</keyword>
<dbReference type="InterPro" id="IPR000835">
    <property type="entry name" value="HTH_MarR-typ"/>
</dbReference>
<dbReference type="SMART" id="SM00347">
    <property type="entry name" value="HTH_MARR"/>
    <property type="match status" value="1"/>
</dbReference>
<dbReference type="RefSeq" id="WP_057871311.1">
    <property type="nucleotide sequence ID" value="NZ_AZGB01000015.1"/>
</dbReference>
<dbReference type="InterPro" id="IPR036390">
    <property type="entry name" value="WH_DNA-bd_sf"/>
</dbReference>
<keyword evidence="1" id="KW-0805">Transcription regulation</keyword>
<feature type="domain" description="HTH marR-type" evidence="4">
    <location>
        <begin position="1"/>
        <end position="152"/>
    </location>
</feature>
<dbReference type="Proteomes" id="UP000051451">
    <property type="component" value="Unassembled WGS sequence"/>
</dbReference>
<dbReference type="PROSITE" id="PS50995">
    <property type="entry name" value="HTH_MARR_2"/>
    <property type="match status" value="1"/>
</dbReference>
<name>A0A0R1VLA2_9LACO</name>
<reference evidence="5 6" key="1">
    <citation type="journal article" date="2015" name="Genome Announc.">
        <title>Expanding the biotechnology potential of lactobacilli through comparative genomics of 213 strains and associated genera.</title>
        <authorList>
            <person name="Sun Z."/>
            <person name="Harris H.M."/>
            <person name="McCann A."/>
            <person name="Guo C."/>
            <person name="Argimon S."/>
            <person name="Zhang W."/>
            <person name="Yang X."/>
            <person name="Jeffery I.B."/>
            <person name="Cooney J.C."/>
            <person name="Kagawa T.F."/>
            <person name="Liu W."/>
            <person name="Song Y."/>
            <person name="Salvetti E."/>
            <person name="Wrobel A."/>
            <person name="Rasinkangas P."/>
            <person name="Parkhill J."/>
            <person name="Rea M.C."/>
            <person name="O'Sullivan O."/>
            <person name="Ritari J."/>
            <person name="Douillard F.P."/>
            <person name="Paul Ross R."/>
            <person name="Yang R."/>
            <person name="Briner A.E."/>
            <person name="Felis G.E."/>
            <person name="de Vos W.M."/>
            <person name="Barrangou R."/>
            <person name="Klaenhammer T.R."/>
            <person name="Caufield P.W."/>
            <person name="Cui Y."/>
            <person name="Zhang H."/>
            <person name="O'Toole P.W."/>
        </authorList>
    </citation>
    <scope>NUCLEOTIDE SEQUENCE [LARGE SCALE GENOMIC DNA]</scope>
    <source>
        <strain evidence="5 6">DSM 18630</strain>
    </source>
</reference>
<gene>
    <name evidence="5" type="ORF">FC89_GL000531</name>
</gene>
<comment type="caution">
    <text evidence="5">The sequence shown here is derived from an EMBL/GenBank/DDBJ whole genome shotgun (WGS) entry which is preliminary data.</text>
</comment>
<dbReference type="Gene3D" id="1.10.10.10">
    <property type="entry name" value="Winged helix-like DNA-binding domain superfamily/Winged helix DNA-binding domain"/>
    <property type="match status" value="1"/>
</dbReference>